<comment type="caution">
    <text evidence="2">The sequence shown here is derived from an EMBL/GenBank/DDBJ whole genome shotgun (WGS) entry which is preliminary data.</text>
</comment>
<reference evidence="2 3" key="1">
    <citation type="submission" date="2022-11" db="EMBL/GenBank/DDBJ databases">
        <title>Whole genome sequence of Eschrichtius robustus ER-17-0199.</title>
        <authorList>
            <person name="Bruniche-Olsen A."/>
            <person name="Black A.N."/>
            <person name="Fields C.J."/>
            <person name="Walden K."/>
            <person name="Dewoody J.A."/>
        </authorList>
    </citation>
    <scope>NUCLEOTIDE SEQUENCE [LARGE SCALE GENOMIC DNA]</scope>
    <source>
        <strain evidence="2">ER-17-0199</strain>
        <tissue evidence="2">Blubber</tissue>
    </source>
</reference>
<proteinExistence type="predicted"/>
<dbReference type="EMBL" id="JAIQCJ010002467">
    <property type="protein sequence ID" value="KAJ8776103.1"/>
    <property type="molecule type" value="Genomic_DNA"/>
</dbReference>
<dbReference type="AlphaFoldDB" id="A0AB34G8J8"/>
<keyword evidence="3" id="KW-1185">Reference proteome</keyword>
<feature type="region of interest" description="Disordered" evidence="1">
    <location>
        <begin position="68"/>
        <end position="95"/>
    </location>
</feature>
<protein>
    <submittedName>
        <fullName evidence="2">Uncharacterized protein</fullName>
    </submittedName>
</protein>
<evidence type="ECO:0000256" key="1">
    <source>
        <dbReference type="SAM" id="MobiDB-lite"/>
    </source>
</evidence>
<dbReference type="Proteomes" id="UP001159641">
    <property type="component" value="Unassembled WGS sequence"/>
</dbReference>
<organism evidence="2 3">
    <name type="scientific">Eschrichtius robustus</name>
    <name type="common">California gray whale</name>
    <name type="synonym">Eschrichtius gibbosus</name>
    <dbReference type="NCBI Taxonomy" id="9764"/>
    <lineage>
        <taxon>Eukaryota</taxon>
        <taxon>Metazoa</taxon>
        <taxon>Chordata</taxon>
        <taxon>Craniata</taxon>
        <taxon>Vertebrata</taxon>
        <taxon>Euteleostomi</taxon>
        <taxon>Mammalia</taxon>
        <taxon>Eutheria</taxon>
        <taxon>Laurasiatheria</taxon>
        <taxon>Artiodactyla</taxon>
        <taxon>Whippomorpha</taxon>
        <taxon>Cetacea</taxon>
        <taxon>Mysticeti</taxon>
        <taxon>Eschrichtiidae</taxon>
        <taxon>Eschrichtius</taxon>
    </lineage>
</organism>
<evidence type="ECO:0000313" key="2">
    <source>
        <dbReference type="EMBL" id="KAJ8776103.1"/>
    </source>
</evidence>
<feature type="region of interest" description="Disordered" evidence="1">
    <location>
        <begin position="1"/>
        <end position="33"/>
    </location>
</feature>
<evidence type="ECO:0000313" key="3">
    <source>
        <dbReference type="Proteomes" id="UP001159641"/>
    </source>
</evidence>
<accession>A0AB34G8J8</accession>
<sequence>MHADRNEAMDGPELVSEPCTTAPPPQVEEERGKGWREGTWWPCLRILCISRDSRPGCQERRCRLWPPGGVPGPSQRERRRGLRNEGGDAAEQGGNGGAVRGLLEAITPASFLGSTCVLCQGLGKWGLLCGVSSDWVRATSPCYRSLSPAGKRVLVQGEVSPSELKAIEGSCACC</sequence>
<name>A0AB34G8J8_ESCRO</name>
<gene>
    <name evidence="2" type="ORF">J1605_015829</name>
</gene>